<accession>A0A9Q3BYQ8</accession>
<dbReference type="Proteomes" id="UP000765509">
    <property type="component" value="Unassembled WGS sequence"/>
</dbReference>
<name>A0A9Q3BYQ8_9BASI</name>
<feature type="compositionally biased region" description="Polar residues" evidence="1">
    <location>
        <begin position="1"/>
        <end position="16"/>
    </location>
</feature>
<feature type="region of interest" description="Disordered" evidence="1">
    <location>
        <begin position="117"/>
        <end position="166"/>
    </location>
</feature>
<sequence length="225" mass="25002">MGNNRNGSTYSAQLDGSGQGRGNTRARPGRPLSIKAYLEDARVSPYYWRSVPTTFDMNSEPELIQSNVSRVEPLPKGGKRNISVPVQKMVQRIQGRRMINMPKPLAGGYDLLITHQEASRPKEGTGNLARFGKGRKSSIKQFKTSLKTPKKKKPEDLRRNRKVPGTIKEMGKENTIGTDLTHKGTRLPNLSLYPWKACSICPGLLLSSQRRNKKGSIGSFHTNDG</sequence>
<dbReference type="AlphaFoldDB" id="A0A9Q3BYQ8"/>
<proteinExistence type="predicted"/>
<comment type="caution">
    <text evidence="2">The sequence shown here is derived from an EMBL/GenBank/DDBJ whole genome shotgun (WGS) entry which is preliminary data.</text>
</comment>
<gene>
    <name evidence="2" type="ORF">O181_013647</name>
</gene>
<feature type="region of interest" description="Disordered" evidence="1">
    <location>
        <begin position="1"/>
        <end position="30"/>
    </location>
</feature>
<dbReference type="EMBL" id="AVOT02003585">
    <property type="protein sequence ID" value="MBW0473932.1"/>
    <property type="molecule type" value="Genomic_DNA"/>
</dbReference>
<reference evidence="2" key="1">
    <citation type="submission" date="2021-03" db="EMBL/GenBank/DDBJ databases">
        <title>Draft genome sequence of rust myrtle Austropuccinia psidii MF-1, a brazilian biotype.</title>
        <authorList>
            <person name="Quecine M.C."/>
            <person name="Pachon D.M.R."/>
            <person name="Bonatelli M.L."/>
            <person name="Correr F.H."/>
            <person name="Franceschini L.M."/>
            <person name="Leite T.F."/>
            <person name="Margarido G.R.A."/>
            <person name="Almeida C.A."/>
            <person name="Ferrarezi J.A."/>
            <person name="Labate C.A."/>
        </authorList>
    </citation>
    <scope>NUCLEOTIDE SEQUENCE</scope>
    <source>
        <strain evidence="2">MF-1</strain>
    </source>
</reference>
<evidence type="ECO:0000313" key="2">
    <source>
        <dbReference type="EMBL" id="MBW0473932.1"/>
    </source>
</evidence>
<organism evidence="2 3">
    <name type="scientific">Austropuccinia psidii MF-1</name>
    <dbReference type="NCBI Taxonomy" id="1389203"/>
    <lineage>
        <taxon>Eukaryota</taxon>
        <taxon>Fungi</taxon>
        <taxon>Dikarya</taxon>
        <taxon>Basidiomycota</taxon>
        <taxon>Pucciniomycotina</taxon>
        <taxon>Pucciniomycetes</taxon>
        <taxon>Pucciniales</taxon>
        <taxon>Sphaerophragmiaceae</taxon>
        <taxon>Austropuccinia</taxon>
    </lineage>
</organism>
<protein>
    <submittedName>
        <fullName evidence="2">Uncharacterized protein</fullName>
    </submittedName>
</protein>
<keyword evidence="3" id="KW-1185">Reference proteome</keyword>
<evidence type="ECO:0000256" key="1">
    <source>
        <dbReference type="SAM" id="MobiDB-lite"/>
    </source>
</evidence>
<evidence type="ECO:0000313" key="3">
    <source>
        <dbReference type="Proteomes" id="UP000765509"/>
    </source>
</evidence>